<dbReference type="Proteomes" id="UP000812966">
    <property type="component" value="Unassembled WGS sequence"/>
</dbReference>
<dbReference type="GO" id="GO:0016706">
    <property type="term" value="F:2-oxoglutarate-dependent dioxygenase activity"/>
    <property type="evidence" value="ECO:0007669"/>
    <property type="project" value="TreeGrafter"/>
</dbReference>
<dbReference type="InterPro" id="IPR032870">
    <property type="entry name" value="ALKBH7-like"/>
</dbReference>
<feature type="region of interest" description="Disordered" evidence="1">
    <location>
        <begin position="214"/>
        <end position="242"/>
    </location>
</feature>
<feature type="domain" description="Alpha-ketoglutarate-dependent dioxygenase AlkB-like" evidence="2">
    <location>
        <begin position="264"/>
        <end position="360"/>
    </location>
</feature>
<sequence length="391" mass="43166">MIVRHATISPIPELLRSIARPVRCARRRYSTRPPPLKLDLLQSHPLIRRIDPGSDAASSPKQSESDIKPEDFVYYPNFFSPEEQAILIKLALWKLDRVDSKKKRTKRRRSSTSTSTLAIDEKVEGNGSQAGTSNLDLQALFEDPSVYGFEEGHFDSVITSYRESLLTAFPEPSVIHPIVPYPAILKKVYGLLPASPGAELARGLYESLVLPVSGSTGSVTSQSTTRTTPPSPSEFNAYSPSSEEEDWEPFAAPLQTTTHALHLSPTGRIDPHVDNVDASGSVIIGVSLGAERVLRLERKGAENEGRDGWEVLLKSGSVYVQKDTVRYNYAHSILPYSSDRSVNAEGGRLRPGHRISLMIRVSLVFVCICLFSVRGVWSHERGFGCGLHCDE</sequence>
<evidence type="ECO:0000313" key="4">
    <source>
        <dbReference type="Proteomes" id="UP000812966"/>
    </source>
</evidence>
<evidence type="ECO:0000313" key="3">
    <source>
        <dbReference type="EMBL" id="KAG7527725.1"/>
    </source>
</evidence>
<dbReference type="PANTHER" id="PTHR21052:SF0">
    <property type="entry name" value="ALPHA-KETOGLUTARATE-DEPENDENT DIOXYGENASE ALKB HOMOLOG 7, MITOCHONDRIAL"/>
    <property type="match status" value="1"/>
</dbReference>
<dbReference type="InterPro" id="IPR027450">
    <property type="entry name" value="AlkB-like"/>
</dbReference>
<dbReference type="Pfam" id="PF13532">
    <property type="entry name" value="2OG-FeII_Oxy_2"/>
    <property type="match status" value="1"/>
</dbReference>
<dbReference type="GO" id="GO:0005759">
    <property type="term" value="C:mitochondrial matrix"/>
    <property type="evidence" value="ECO:0007669"/>
    <property type="project" value="TreeGrafter"/>
</dbReference>
<dbReference type="GO" id="GO:0006631">
    <property type="term" value="P:fatty acid metabolic process"/>
    <property type="evidence" value="ECO:0007669"/>
    <property type="project" value="TreeGrafter"/>
</dbReference>
<dbReference type="EMBL" id="JABELV010000238">
    <property type="protein sequence ID" value="KAG7527725.1"/>
    <property type="molecule type" value="Genomic_DNA"/>
</dbReference>
<dbReference type="GO" id="GO:0006974">
    <property type="term" value="P:DNA damage response"/>
    <property type="evidence" value="ECO:0007669"/>
    <property type="project" value="InterPro"/>
</dbReference>
<keyword evidence="4" id="KW-1185">Reference proteome</keyword>
<dbReference type="Gene3D" id="2.60.120.590">
    <property type="entry name" value="Alpha-ketoglutarate-dependent dioxygenase AlkB-like"/>
    <property type="match status" value="1"/>
</dbReference>
<organism evidence="3 4">
    <name type="scientific">Filobasidium floriforme</name>
    <dbReference type="NCBI Taxonomy" id="5210"/>
    <lineage>
        <taxon>Eukaryota</taxon>
        <taxon>Fungi</taxon>
        <taxon>Dikarya</taxon>
        <taxon>Basidiomycota</taxon>
        <taxon>Agaricomycotina</taxon>
        <taxon>Tremellomycetes</taxon>
        <taxon>Filobasidiales</taxon>
        <taxon>Filobasidiaceae</taxon>
        <taxon>Filobasidium</taxon>
    </lineage>
</organism>
<protein>
    <recommendedName>
        <fullName evidence="2">Alpha-ketoglutarate-dependent dioxygenase AlkB-like domain-containing protein</fullName>
    </recommendedName>
</protein>
<name>A0A8K0NMT8_9TREE</name>
<accession>A0A8K0NMT8</accession>
<dbReference type="InterPro" id="IPR037151">
    <property type="entry name" value="AlkB-like_sf"/>
</dbReference>
<feature type="compositionally biased region" description="Low complexity" evidence="1">
    <location>
        <begin position="214"/>
        <end position="228"/>
    </location>
</feature>
<dbReference type="AlphaFoldDB" id="A0A8K0NMT8"/>
<evidence type="ECO:0000256" key="1">
    <source>
        <dbReference type="SAM" id="MobiDB-lite"/>
    </source>
</evidence>
<comment type="caution">
    <text evidence="3">The sequence shown here is derived from an EMBL/GenBank/DDBJ whole genome shotgun (WGS) entry which is preliminary data.</text>
</comment>
<evidence type="ECO:0000259" key="2">
    <source>
        <dbReference type="Pfam" id="PF13532"/>
    </source>
</evidence>
<gene>
    <name evidence="3" type="ORF">FFLO_06642</name>
</gene>
<reference evidence="3" key="1">
    <citation type="submission" date="2020-04" db="EMBL/GenBank/DDBJ databases">
        <title>Analysis of mating type loci in Filobasidium floriforme.</title>
        <authorList>
            <person name="Nowrousian M."/>
        </authorList>
    </citation>
    <scope>NUCLEOTIDE SEQUENCE</scope>
    <source>
        <strain evidence="3">CBS 6242</strain>
    </source>
</reference>
<proteinExistence type="predicted"/>
<feature type="region of interest" description="Disordered" evidence="1">
    <location>
        <begin position="103"/>
        <end position="130"/>
    </location>
</feature>
<dbReference type="PANTHER" id="PTHR21052">
    <property type="entry name" value="SPERMATOGENESIS ASSOCIATED 11-RELATED"/>
    <property type="match status" value="1"/>
</dbReference>
<dbReference type="SUPFAM" id="SSF51197">
    <property type="entry name" value="Clavaminate synthase-like"/>
    <property type="match status" value="1"/>
</dbReference>